<dbReference type="SUPFAM" id="SSF81901">
    <property type="entry name" value="HCP-like"/>
    <property type="match status" value="1"/>
</dbReference>
<dbReference type="PANTHER" id="PTHR47447:SF17">
    <property type="entry name" value="OS12G0638900 PROTEIN"/>
    <property type="match status" value="1"/>
</dbReference>
<dbReference type="Proteomes" id="UP000836841">
    <property type="component" value="Chromosome 5"/>
</dbReference>
<dbReference type="HAMAP" id="MF_00156">
    <property type="entry name" value="PanB"/>
    <property type="match status" value="1"/>
</dbReference>
<dbReference type="InterPro" id="IPR015813">
    <property type="entry name" value="Pyrv/PenolPyrv_kinase-like_dom"/>
</dbReference>
<evidence type="ECO:0000256" key="5">
    <source>
        <dbReference type="ARBA" id="ARBA00022679"/>
    </source>
</evidence>
<evidence type="ECO:0000256" key="4">
    <source>
        <dbReference type="ARBA" id="ARBA00012618"/>
    </source>
</evidence>
<evidence type="ECO:0000256" key="1">
    <source>
        <dbReference type="ARBA" id="ARBA00005033"/>
    </source>
</evidence>
<dbReference type="PROSITE" id="PS51375">
    <property type="entry name" value="PPR"/>
    <property type="match status" value="10"/>
</dbReference>
<evidence type="ECO:0000313" key="11">
    <source>
        <dbReference type="Proteomes" id="UP000836841"/>
    </source>
</evidence>
<gene>
    <name evidence="10" type="ORF">TAV2_LOCUS18240</name>
</gene>
<feature type="repeat" description="PPR" evidence="8">
    <location>
        <begin position="662"/>
        <end position="697"/>
    </location>
</feature>
<evidence type="ECO:0000256" key="2">
    <source>
        <dbReference type="ARBA" id="ARBA00007626"/>
    </source>
</evidence>
<dbReference type="FunFam" id="3.20.20.60:FF:000003">
    <property type="entry name" value="3-methyl-2-oxobutanoate hydroxymethyltransferase"/>
    <property type="match status" value="1"/>
</dbReference>
<dbReference type="SUPFAM" id="SSF51621">
    <property type="entry name" value="Phosphoenolpyruvate/pyruvate domain"/>
    <property type="match status" value="1"/>
</dbReference>
<feature type="repeat" description="PPR" evidence="8">
    <location>
        <begin position="873"/>
        <end position="907"/>
    </location>
</feature>
<feature type="repeat" description="PPR" evidence="8">
    <location>
        <begin position="733"/>
        <end position="767"/>
    </location>
</feature>
<dbReference type="EC" id="2.1.2.11" evidence="4 9"/>
<feature type="repeat" description="PPR" evidence="8">
    <location>
        <begin position="698"/>
        <end position="732"/>
    </location>
</feature>
<comment type="function">
    <text evidence="9">Catalyzes the reversible reaction in which hydroxymethyl group from 5,10-methylenetetrahydrofolate is transferred onto alpha-ketoisovalerate to form ketopantoate.</text>
</comment>
<dbReference type="NCBIfam" id="TIGR00756">
    <property type="entry name" value="PPR"/>
    <property type="match status" value="9"/>
</dbReference>
<protein>
    <recommendedName>
        <fullName evidence="4 9">3-methyl-2-oxobutanoate hydroxymethyltransferase</fullName>
        <ecNumber evidence="4 9">2.1.2.11</ecNumber>
    </recommendedName>
</protein>
<dbReference type="InterPro" id="IPR040442">
    <property type="entry name" value="Pyrv_kinase-like_dom_sf"/>
</dbReference>
<dbReference type="Gene3D" id="3.20.20.60">
    <property type="entry name" value="Phosphoenolpyruvate-binding domains"/>
    <property type="match status" value="1"/>
</dbReference>
<dbReference type="GO" id="GO:0015940">
    <property type="term" value="P:pantothenate biosynthetic process"/>
    <property type="evidence" value="ECO:0007669"/>
    <property type="project" value="UniProtKB-KW"/>
</dbReference>
<evidence type="ECO:0000256" key="3">
    <source>
        <dbReference type="ARBA" id="ARBA00008676"/>
    </source>
</evidence>
<dbReference type="InterPro" id="IPR003700">
    <property type="entry name" value="Pantoate_hydroxy_MeTrfase"/>
</dbReference>
<evidence type="ECO:0000256" key="6">
    <source>
        <dbReference type="ARBA" id="ARBA00022737"/>
    </source>
</evidence>
<dbReference type="Pfam" id="PF02548">
    <property type="entry name" value="Pantoate_transf"/>
    <property type="match status" value="1"/>
</dbReference>
<evidence type="ECO:0000256" key="7">
    <source>
        <dbReference type="ARBA" id="ARBA00049172"/>
    </source>
</evidence>
<keyword evidence="6" id="KW-0677">Repeat</keyword>
<dbReference type="Pfam" id="PF12854">
    <property type="entry name" value="PPR_1"/>
    <property type="match status" value="3"/>
</dbReference>
<dbReference type="InterPro" id="IPR011990">
    <property type="entry name" value="TPR-like_helical_dom_sf"/>
</dbReference>
<feature type="repeat" description="PPR" evidence="8">
    <location>
        <begin position="838"/>
        <end position="872"/>
    </location>
</feature>
<feature type="repeat" description="PPR" evidence="8">
    <location>
        <begin position="803"/>
        <end position="837"/>
    </location>
</feature>
<keyword evidence="5 9" id="KW-0808">Transferase</keyword>
<name>A0AAU9SDY3_THLAR</name>
<dbReference type="Pfam" id="PF13041">
    <property type="entry name" value="PPR_2"/>
    <property type="match status" value="4"/>
</dbReference>
<evidence type="ECO:0000256" key="9">
    <source>
        <dbReference type="RuleBase" id="RU362100"/>
    </source>
</evidence>
<keyword evidence="11" id="KW-1185">Reference proteome</keyword>
<dbReference type="EMBL" id="OU466861">
    <property type="protein sequence ID" value="CAH2063223.1"/>
    <property type="molecule type" value="Genomic_DNA"/>
</dbReference>
<comment type="pathway">
    <text evidence="1 9">Cofactor biosynthesis; (R)-pantothenate biosynthesis; (R)-pantoate from 3-methyl-2-oxobutanoate: step 1/2.</text>
</comment>
<dbReference type="NCBIfam" id="NF001452">
    <property type="entry name" value="PRK00311.1"/>
    <property type="match status" value="1"/>
</dbReference>
<feature type="repeat" description="PPR" evidence="8">
    <location>
        <begin position="908"/>
        <end position="943"/>
    </location>
</feature>
<organism evidence="10 11">
    <name type="scientific">Thlaspi arvense</name>
    <name type="common">Field penny-cress</name>
    <dbReference type="NCBI Taxonomy" id="13288"/>
    <lineage>
        <taxon>Eukaryota</taxon>
        <taxon>Viridiplantae</taxon>
        <taxon>Streptophyta</taxon>
        <taxon>Embryophyta</taxon>
        <taxon>Tracheophyta</taxon>
        <taxon>Spermatophyta</taxon>
        <taxon>Magnoliopsida</taxon>
        <taxon>eudicotyledons</taxon>
        <taxon>Gunneridae</taxon>
        <taxon>Pentapetalae</taxon>
        <taxon>rosids</taxon>
        <taxon>malvids</taxon>
        <taxon>Brassicales</taxon>
        <taxon>Brassicaceae</taxon>
        <taxon>Thlaspideae</taxon>
        <taxon>Thlaspi</taxon>
    </lineage>
</organism>
<accession>A0AAU9SDY3</accession>
<comment type="similarity">
    <text evidence="2">Belongs to the PPR family. P subfamily.</text>
</comment>
<dbReference type="AlphaFoldDB" id="A0AAU9SDY3"/>
<dbReference type="Gene3D" id="1.25.40.10">
    <property type="entry name" value="Tetratricopeptide repeat domain"/>
    <property type="match status" value="4"/>
</dbReference>
<comment type="similarity">
    <text evidence="3 9">Belongs to the PanB family.</text>
</comment>
<evidence type="ECO:0000256" key="8">
    <source>
        <dbReference type="PROSITE-ProRule" id="PRU00708"/>
    </source>
</evidence>
<dbReference type="PANTHER" id="PTHR47447">
    <property type="entry name" value="OS03G0856100 PROTEIN"/>
    <property type="match status" value="1"/>
</dbReference>
<feature type="repeat" description="PPR" evidence="8">
    <location>
        <begin position="944"/>
        <end position="978"/>
    </location>
</feature>
<comment type="catalytic activity">
    <reaction evidence="7 9">
        <text>(6R)-5,10-methylene-5,6,7,8-tetrahydrofolate + 3-methyl-2-oxobutanoate + H2O = 2-dehydropantoate + (6S)-5,6,7,8-tetrahydrofolate</text>
        <dbReference type="Rhea" id="RHEA:11824"/>
        <dbReference type="ChEBI" id="CHEBI:11561"/>
        <dbReference type="ChEBI" id="CHEBI:11851"/>
        <dbReference type="ChEBI" id="CHEBI:15377"/>
        <dbReference type="ChEBI" id="CHEBI:15636"/>
        <dbReference type="ChEBI" id="CHEBI:57453"/>
        <dbReference type="EC" id="2.1.2.11"/>
    </reaction>
</comment>
<feature type="non-terminal residue" evidence="10">
    <location>
        <position position="1059"/>
    </location>
</feature>
<dbReference type="InterPro" id="IPR002885">
    <property type="entry name" value="PPR_rpt"/>
</dbReference>
<feature type="repeat" description="PPR" evidence="8">
    <location>
        <begin position="768"/>
        <end position="802"/>
    </location>
</feature>
<sequence length="1059" mass="116624">MDTDPAPAIERLITPGTEGDDFDGGVDRESTKAVNFEIAILGIGVTSAKEIYPKIGIPKSLSSKMASSLVRSCCSRAARTITTVRCMSNVPENTVYGGPKPQNPNQRVTLTQLRQKHRKGEPITVVTAYDYPSAVHIDSAGIDVCLVGDSAAMVVHGHDTTLPISLDEMLVHCRAVARGAKRPLLVGDLPFGTYESSSNQAVDTAVRVLKEGGMDAIKLEGGSASRITAAKSIVEAGIAVMGHVGLTPQAISVLGGFRPQGRNVASAVKVVETAMALQDAGCFSVVLECVPPPVAAAATSALHIPTIGIGAGPFCSGQVLVYHDLLGMMQHPHHAKVTPKFCKQYAQVGEVINKALLEYKEEVSKHSFPGPSHSPYKISSSDLDGFLKELQKLGFDEAASAAAASAEKMEPSDSHIMLSFSRRRNSYNLLNNTQFIRRFSVDDDPPPGIKPVSQRSVEVRFLENLRKIPQHDWASSESLHSLLVSSSSVTPLVFSHITRQLGSYSLAVSFFEYLDAKSQLYEIAKEKNIPLTGFATNLLIRWFGRMGMVNQSVLVYERVDSDMKITQVHVAWEVLSDLMKNIAPLEAPPFNALLTCLGRNMDIGRMNDIAVKMNESEIRPDVVTLGILINTLCKLRRVDEALQVFEEMCGKKTDDGNVMKPDSIHFNTLIDGFCKVGRMKEAEELLVRMKMEESCAPNAVTYNCLIGGYCIAGQLETAKEVVSRMKEGGIKPNVVTLNTVIGGMCRHHGVNSAVVFFMDMEREGLKGNVVTYMTLIHAYCSVGNIENAMHWFDKMLGAGCSPDAKIYYALISGLCQARRDHDAVRVVEKLKQSGFSLDLLAYNMLIWLFCDKNNVEKVYEMLTDMEEARLKPDSFTYNTLISFFGKLKDFESVQKMMENMREDGLDPTVVTYGAIIEAYCSAGDTKEALKLFNDMGLHSKVNPNTVIYNILINAFCKLGNLGQAMSLKEQMKEQMVRPNVETYNALFKCLKAENQKETLFKLMDEMNDLSCEANQTTWEILMERLTTSDDLIKLKKYMQGYSVASPIQKASHLDVFSLE</sequence>
<reference evidence="10 11" key="1">
    <citation type="submission" date="2022-03" db="EMBL/GenBank/DDBJ databases">
        <authorList>
            <person name="Nunn A."/>
            <person name="Chopra R."/>
            <person name="Nunn A."/>
            <person name="Contreras Garrido A."/>
        </authorList>
    </citation>
    <scope>NUCLEOTIDE SEQUENCE [LARGE SCALE GENOMIC DNA]</scope>
</reference>
<keyword evidence="9" id="KW-0566">Pantothenate biosynthesis</keyword>
<feature type="repeat" description="PPR" evidence="8">
    <location>
        <begin position="621"/>
        <end position="655"/>
    </location>
</feature>
<dbReference type="NCBIfam" id="TIGR00222">
    <property type="entry name" value="panB"/>
    <property type="match status" value="1"/>
</dbReference>
<dbReference type="CDD" id="cd06557">
    <property type="entry name" value="KPHMT-like"/>
    <property type="match status" value="1"/>
</dbReference>
<dbReference type="GO" id="GO:0003864">
    <property type="term" value="F:3-methyl-2-oxobutanoate hydroxymethyltransferase activity"/>
    <property type="evidence" value="ECO:0007669"/>
    <property type="project" value="UniProtKB-EC"/>
</dbReference>
<proteinExistence type="inferred from homology"/>
<evidence type="ECO:0000313" key="10">
    <source>
        <dbReference type="EMBL" id="CAH2063223.1"/>
    </source>
</evidence>